<sequence>MIGILALLTRIFSNPYSNVIQKRLGQNGFKSLWISFFAYFILSLFCIIPSFFTDWARFDFVFWQNVLLAGIVGAFGNWFLVEALKCGELSVLGPINSYKSIVSVIFAFLLLGEIPAILQFLGIFLIIFGSYFIFDGSGEKISPKIFLRRDIKFRLLALVFTALEAVFIKKNILMSDILTSFILWCFFSAIFSFVILVFIKSKIALNFYISTKRNLKDFLTLCLCMFLMQFSTNIVFEKMNVSCALALFQLSSLLSVFFGWRYFSEKNLKRKILGTIIMILGSIVVILF</sequence>
<feature type="transmembrane region" description="Helical" evidence="1">
    <location>
        <begin position="242"/>
        <end position="260"/>
    </location>
</feature>
<gene>
    <name evidence="3" type="ORF">IAA86_02145</name>
</gene>
<dbReference type="EMBL" id="DVJQ01000019">
    <property type="protein sequence ID" value="HIS73805.1"/>
    <property type="molecule type" value="Genomic_DNA"/>
</dbReference>
<feature type="transmembrane region" description="Helical" evidence="1">
    <location>
        <begin position="60"/>
        <end position="81"/>
    </location>
</feature>
<feature type="transmembrane region" description="Helical" evidence="1">
    <location>
        <begin position="218"/>
        <end position="236"/>
    </location>
</feature>
<feature type="domain" description="EamA" evidence="2">
    <location>
        <begin position="155"/>
        <end position="286"/>
    </location>
</feature>
<dbReference type="Proteomes" id="UP000886865">
    <property type="component" value="Unassembled WGS sequence"/>
</dbReference>
<dbReference type="PANTHER" id="PTHR22911:SF137">
    <property type="entry name" value="SOLUTE CARRIER FAMILY 35 MEMBER G2-RELATED"/>
    <property type="match status" value="1"/>
</dbReference>
<name>A0A9D1JX61_9BACT</name>
<comment type="caution">
    <text evidence="3">The sequence shown here is derived from an EMBL/GenBank/DDBJ whole genome shotgun (WGS) entry which is preliminary data.</text>
</comment>
<dbReference type="AlphaFoldDB" id="A0A9D1JX61"/>
<keyword evidence="1" id="KW-1133">Transmembrane helix</keyword>
<dbReference type="InterPro" id="IPR000620">
    <property type="entry name" value="EamA_dom"/>
</dbReference>
<feature type="domain" description="EamA" evidence="2">
    <location>
        <begin position="2"/>
        <end position="134"/>
    </location>
</feature>
<protein>
    <submittedName>
        <fullName evidence="3">DMT family transporter</fullName>
    </submittedName>
</protein>
<evidence type="ECO:0000259" key="2">
    <source>
        <dbReference type="Pfam" id="PF00892"/>
    </source>
</evidence>
<feature type="transmembrane region" description="Helical" evidence="1">
    <location>
        <begin position="155"/>
        <end position="172"/>
    </location>
</feature>
<proteinExistence type="predicted"/>
<dbReference type="InterPro" id="IPR037185">
    <property type="entry name" value="EmrE-like"/>
</dbReference>
<reference evidence="3" key="1">
    <citation type="submission" date="2020-10" db="EMBL/GenBank/DDBJ databases">
        <authorList>
            <person name="Gilroy R."/>
        </authorList>
    </citation>
    <scope>NUCLEOTIDE SEQUENCE</scope>
    <source>
        <strain evidence="3">CHK152-2871</strain>
    </source>
</reference>
<dbReference type="Pfam" id="PF00892">
    <property type="entry name" value="EamA"/>
    <property type="match status" value="2"/>
</dbReference>
<dbReference type="GO" id="GO:0016020">
    <property type="term" value="C:membrane"/>
    <property type="evidence" value="ECO:0007669"/>
    <property type="project" value="InterPro"/>
</dbReference>
<organism evidence="3 4">
    <name type="scientific">Candidatus Galligastranaerophilus intestinavium</name>
    <dbReference type="NCBI Taxonomy" id="2840836"/>
    <lineage>
        <taxon>Bacteria</taxon>
        <taxon>Candidatus Galligastranaerophilus</taxon>
    </lineage>
</organism>
<reference evidence="3" key="2">
    <citation type="journal article" date="2021" name="PeerJ">
        <title>Extensive microbial diversity within the chicken gut microbiome revealed by metagenomics and culture.</title>
        <authorList>
            <person name="Gilroy R."/>
            <person name="Ravi A."/>
            <person name="Getino M."/>
            <person name="Pursley I."/>
            <person name="Horton D.L."/>
            <person name="Alikhan N.F."/>
            <person name="Baker D."/>
            <person name="Gharbi K."/>
            <person name="Hall N."/>
            <person name="Watson M."/>
            <person name="Adriaenssens E.M."/>
            <person name="Foster-Nyarko E."/>
            <person name="Jarju S."/>
            <person name="Secka A."/>
            <person name="Antonio M."/>
            <person name="Oren A."/>
            <person name="Chaudhuri R.R."/>
            <person name="La Ragione R."/>
            <person name="Hildebrand F."/>
            <person name="Pallen M.J."/>
        </authorList>
    </citation>
    <scope>NUCLEOTIDE SEQUENCE</scope>
    <source>
        <strain evidence="3">CHK152-2871</strain>
    </source>
</reference>
<feature type="transmembrane region" description="Helical" evidence="1">
    <location>
        <begin position="32"/>
        <end position="53"/>
    </location>
</feature>
<keyword evidence="1" id="KW-0812">Transmembrane</keyword>
<keyword evidence="1" id="KW-0472">Membrane</keyword>
<evidence type="ECO:0000256" key="1">
    <source>
        <dbReference type="SAM" id="Phobius"/>
    </source>
</evidence>
<dbReference type="SUPFAM" id="SSF103481">
    <property type="entry name" value="Multidrug resistance efflux transporter EmrE"/>
    <property type="match status" value="2"/>
</dbReference>
<evidence type="ECO:0000313" key="4">
    <source>
        <dbReference type="Proteomes" id="UP000886865"/>
    </source>
</evidence>
<accession>A0A9D1JX61</accession>
<feature type="transmembrane region" description="Helical" evidence="1">
    <location>
        <begin position="272"/>
        <end position="287"/>
    </location>
</feature>
<feature type="transmembrane region" description="Helical" evidence="1">
    <location>
        <begin position="101"/>
        <end position="134"/>
    </location>
</feature>
<dbReference type="PANTHER" id="PTHR22911">
    <property type="entry name" value="ACYL-MALONYL CONDENSING ENZYME-RELATED"/>
    <property type="match status" value="1"/>
</dbReference>
<feature type="transmembrane region" description="Helical" evidence="1">
    <location>
        <begin position="178"/>
        <end position="198"/>
    </location>
</feature>
<evidence type="ECO:0000313" key="3">
    <source>
        <dbReference type="EMBL" id="HIS73805.1"/>
    </source>
</evidence>